<dbReference type="Proteomes" id="UP000265520">
    <property type="component" value="Unassembled WGS sequence"/>
</dbReference>
<proteinExistence type="predicted"/>
<keyword evidence="3" id="KW-1185">Reference proteome</keyword>
<sequence>QVETLVTTKKGKRKAEKKASEDKSAKKKKQVVAVSDSDTYVEADVLDIMTSGKNRIGGRIIPANIPPAPMDMVFFHSEESAQKWSACSEGSEEFRKVRVRGKDVKFSPTTINEYLGRNPLAETDEANLLQEITKEITGGIGAANWAPTNHGFGITPMLAKMIFQIGTKRKINFGEHVFNQTMKHANTFAIKLLK</sequence>
<gene>
    <name evidence="2" type="ORF">A2U01_0001802</name>
</gene>
<name>A0A392M332_9FABA</name>
<evidence type="ECO:0000256" key="1">
    <source>
        <dbReference type="SAM" id="MobiDB-lite"/>
    </source>
</evidence>
<protein>
    <submittedName>
        <fullName evidence="2">Envelope-like protein</fullName>
    </submittedName>
</protein>
<feature type="non-terminal residue" evidence="2">
    <location>
        <position position="1"/>
    </location>
</feature>
<evidence type="ECO:0000313" key="2">
    <source>
        <dbReference type="EMBL" id="MCH81024.1"/>
    </source>
</evidence>
<feature type="region of interest" description="Disordered" evidence="1">
    <location>
        <begin position="1"/>
        <end position="29"/>
    </location>
</feature>
<accession>A0A392M332</accession>
<organism evidence="2 3">
    <name type="scientific">Trifolium medium</name>
    <dbReference type="NCBI Taxonomy" id="97028"/>
    <lineage>
        <taxon>Eukaryota</taxon>
        <taxon>Viridiplantae</taxon>
        <taxon>Streptophyta</taxon>
        <taxon>Embryophyta</taxon>
        <taxon>Tracheophyta</taxon>
        <taxon>Spermatophyta</taxon>
        <taxon>Magnoliopsida</taxon>
        <taxon>eudicotyledons</taxon>
        <taxon>Gunneridae</taxon>
        <taxon>Pentapetalae</taxon>
        <taxon>rosids</taxon>
        <taxon>fabids</taxon>
        <taxon>Fabales</taxon>
        <taxon>Fabaceae</taxon>
        <taxon>Papilionoideae</taxon>
        <taxon>50 kb inversion clade</taxon>
        <taxon>NPAAA clade</taxon>
        <taxon>Hologalegina</taxon>
        <taxon>IRL clade</taxon>
        <taxon>Trifolieae</taxon>
        <taxon>Trifolium</taxon>
    </lineage>
</organism>
<dbReference type="EMBL" id="LXQA010001783">
    <property type="protein sequence ID" value="MCH81024.1"/>
    <property type="molecule type" value="Genomic_DNA"/>
</dbReference>
<dbReference type="AlphaFoldDB" id="A0A392M332"/>
<evidence type="ECO:0000313" key="3">
    <source>
        <dbReference type="Proteomes" id="UP000265520"/>
    </source>
</evidence>
<reference evidence="2 3" key="1">
    <citation type="journal article" date="2018" name="Front. Plant Sci.">
        <title>Red Clover (Trifolium pratense) and Zigzag Clover (T. medium) - A Picture of Genomic Similarities and Differences.</title>
        <authorList>
            <person name="Dluhosova J."/>
            <person name="Istvanek J."/>
            <person name="Nedelnik J."/>
            <person name="Repkova J."/>
        </authorList>
    </citation>
    <scope>NUCLEOTIDE SEQUENCE [LARGE SCALE GENOMIC DNA]</scope>
    <source>
        <strain evidence="3">cv. 10/8</strain>
        <tissue evidence="2">Leaf</tissue>
    </source>
</reference>
<comment type="caution">
    <text evidence="2">The sequence shown here is derived from an EMBL/GenBank/DDBJ whole genome shotgun (WGS) entry which is preliminary data.</text>
</comment>